<name>Q5HLR2_STAEQ</name>
<feature type="transmembrane region" description="Helical" evidence="1">
    <location>
        <begin position="12"/>
        <end position="32"/>
    </location>
</feature>
<reference evidence="2 3" key="1">
    <citation type="journal article" date="2005" name="J. Bacteriol.">
        <title>Insights on evolution of virulence and resistance from the complete genome analysis of an early methicillin-resistant Staphylococcus aureus strain and a biofilm-producing methicillin-resistant Staphylococcus epidermidis strain.</title>
        <authorList>
            <person name="Gill S.R."/>
            <person name="Fouts D.E."/>
            <person name="Archer G.L."/>
            <person name="Mongodin E.F."/>
            <person name="Deboy R.T."/>
            <person name="Ravel J."/>
            <person name="Paulsen I.T."/>
            <person name="Kolonay J.F."/>
            <person name="Brinkac L."/>
            <person name="Beanan M."/>
            <person name="Dodson R.J."/>
            <person name="Daugherty S.C."/>
            <person name="Madupu R."/>
            <person name="Angiuoli S.V."/>
            <person name="Durkin A.S."/>
            <person name="Haft D.H."/>
            <person name="Vamathevan J."/>
            <person name="Khouri H."/>
            <person name="Utterback T."/>
            <person name="Lee C."/>
            <person name="Dimitrov G."/>
            <person name="Jiang L."/>
            <person name="Qin H."/>
            <person name="Weidman J."/>
            <person name="Tran K."/>
            <person name="Kang K."/>
            <person name="Hance I.R."/>
            <person name="Nelson K.E."/>
            <person name="Fraser C.M."/>
        </authorList>
    </citation>
    <scope>NUCLEOTIDE SEQUENCE [LARGE SCALE GENOMIC DNA]</scope>
    <source>
        <strain evidence="3">ATCC 35984 / RP62A</strain>
    </source>
</reference>
<keyword evidence="3" id="KW-1185">Reference proteome</keyword>
<keyword evidence="1" id="KW-0812">Transmembrane</keyword>
<gene>
    <name evidence="2" type="ordered locus">SERP1921</name>
</gene>
<accession>Q5HLR2</accession>
<dbReference type="HOGENOM" id="CLU_3367469_0_0_9"/>
<proteinExistence type="predicted"/>
<dbReference type="Proteomes" id="UP000000531">
    <property type="component" value="Chromosome"/>
</dbReference>
<dbReference type="AlphaFoldDB" id="Q5HLR2"/>
<keyword evidence="1" id="KW-0472">Membrane</keyword>
<evidence type="ECO:0000313" key="2">
    <source>
        <dbReference type="EMBL" id="AAW55263.1"/>
    </source>
</evidence>
<dbReference type="KEGG" id="ser:SERP1921"/>
<organism evidence="2 3">
    <name type="scientific">Staphylococcus epidermidis (strain ATCC 35984 / DSM 28319 / BCRC 17069 / CCUG 31568 / BM 3577 / RP62A)</name>
    <dbReference type="NCBI Taxonomy" id="176279"/>
    <lineage>
        <taxon>Bacteria</taxon>
        <taxon>Bacillati</taxon>
        <taxon>Bacillota</taxon>
        <taxon>Bacilli</taxon>
        <taxon>Bacillales</taxon>
        <taxon>Staphylococcaceae</taxon>
        <taxon>Staphylococcus</taxon>
    </lineage>
</organism>
<evidence type="ECO:0000256" key="1">
    <source>
        <dbReference type="SAM" id="Phobius"/>
    </source>
</evidence>
<protein>
    <submittedName>
        <fullName evidence="2">Uncharacterized protein</fullName>
    </submittedName>
</protein>
<keyword evidence="1" id="KW-1133">Transmembrane helix</keyword>
<sequence>MIKNNLLRFIRTIEMITAFAFKILIYLLGFALTGY</sequence>
<dbReference type="EMBL" id="CP000029">
    <property type="protein sequence ID" value="AAW55263.1"/>
    <property type="molecule type" value="Genomic_DNA"/>
</dbReference>
<evidence type="ECO:0000313" key="3">
    <source>
        <dbReference type="Proteomes" id="UP000000531"/>
    </source>
</evidence>